<protein>
    <submittedName>
        <fullName evidence="1">Uncharacterized protein</fullName>
    </submittedName>
</protein>
<dbReference type="Proteomes" id="UP000239549">
    <property type="component" value="Unassembled WGS sequence"/>
</dbReference>
<gene>
    <name evidence="1" type="ORF">DCCM_4105</name>
</gene>
<reference evidence="2" key="1">
    <citation type="submission" date="2018-02" db="EMBL/GenBank/DDBJ databases">
        <title>Genome sequence of Desulfocucumis palustris strain NAW-5.</title>
        <authorList>
            <person name="Watanabe M."/>
            <person name="Kojima H."/>
            <person name="Fukui M."/>
        </authorList>
    </citation>
    <scope>NUCLEOTIDE SEQUENCE [LARGE SCALE GENOMIC DNA]</scope>
    <source>
        <strain evidence="2">NAW-5</strain>
    </source>
</reference>
<comment type="caution">
    <text evidence="1">The sequence shown here is derived from an EMBL/GenBank/DDBJ whole genome shotgun (WGS) entry which is preliminary data.</text>
</comment>
<name>A0A2L2XG58_9FIRM</name>
<proteinExistence type="predicted"/>
<keyword evidence="2" id="KW-1185">Reference proteome</keyword>
<evidence type="ECO:0000313" key="2">
    <source>
        <dbReference type="Proteomes" id="UP000239549"/>
    </source>
</evidence>
<sequence>MSGGKKTKMRHPTNTRVIFAASTEEAREKYLRLGIETKDKSPVLECFKITGVEDFDVSAEFNFVGEISVGPSVMETIRQDPEKAYVLYYMEDITNN</sequence>
<organism evidence="1 2">
    <name type="scientific">Desulfocucumis palustris</name>
    <dbReference type="NCBI Taxonomy" id="1898651"/>
    <lineage>
        <taxon>Bacteria</taxon>
        <taxon>Bacillati</taxon>
        <taxon>Bacillota</taxon>
        <taxon>Clostridia</taxon>
        <taxon>Eubacteriales</taxon>
        <taxon>Desulfocucumaceae</taxon>
        <taxon>Desulfocucumis</taxon>
    </lineage>
</organism>
<evidence type="ECO:0000313" key="1">
    <source>
        <dbReference type="EMBL" id="GBF34984.1"/>
    </source>
</evidence>
<accession>A0A2L2XG58</accession>
<dbReference type="AlphaFoldDB" id="A0A2L2XG58"/>
<dbReference type="EMBL" id="BFAV01000155">
    <property type="protein sequence ID" value="GBF34984.1"/>
    <property type="molecule type" value="Genomic_DNA"/>
</dbReference>